<dbReference type="eggNOG" id="COG0001">
    <property type="taxonomic scope" value="Bacteria"/>
</dbReference>
<dbReference type="InterPro" id="IPR005814">
    <property type="entry name" value="Aminotrans_3"/>
</dbReference>
<dbReference type="PANTHER" id="PTHR43713">
    <property type="entry name" value="GLUTAMATE-1-SEMIALDEHYDE 2,1-AMINOMUTASE"/>
    <property type="match status" value="1"/>
</dbReference>
<dbReference type="Proteomes" id="UP000000323">
    <property type="component" value="Chromosome 1"/>
</dbReference>
<dbReference type="CDD" id="cd00610">
    <property type="entry name" value="OAT_like"/>
    <property type="match status" value="1"/>
</dbReference>
<keyword evidence="4" id="KW-0808">Transferase</keyword>
<dbReference type="EMBL" id="CP001825">
    <property type="protein sequence ID" value="ACZ41274.1"/>
    <property type="molecule type" value="Genomic_DNA"/>
</dbReference>
<dbReference type="SUPFAM" id="SSF53383">
    <property type="entry name" value="PLP-dependent transferases"/>
    <property type="match status" value="1"/>
</dbReference>
<organism evidence="4 5">
    <name type="scientific">Thermobaculum terrenum (strain ATCC BAA-798 / CCMEE 7001 / YNP1)</name>
    <dbReference type="NCBI Taxonomy" id="525904"/>
    <lineage>
        <taxon>Bacteria</taxon>
        <taxon>Bacillati</taxon>
        <taxon>Chloroflexota</taxon>
        <taxon>Chloroflexia</taxon>
        <taxon>Candidatus Thermobaculales</taxon>
        <taxon>Candidatus Thermobaculaceae</taxon>
        <taxon>Thermobaculum</taxon>
    </lineage>
</organism>
<dbReference type="InterPro" id="IPR015421">
    <property type="entry name" value="PyrdxlP-dep_Trfase_major"/>
</dbReference>
<accession>D1CEB8</accession>
<dbReference type="InterPro" id="IPR015424">
    <property type="entry name" value="PyrdxlP-dep_Trfase"/>
</dbReference>
<keyword evidence="4" id="KW-0032">Aminotransferase</keyword>
<reference evidence="5" key="1">
    <citation type="journal article" date="2010" name="Stand. Genomic Sci.">
        <title>Complete genome sequence of 'Thermobaculum terrenum' type strain (YNP1).</title>
        <authorList>
            <person name="Kiss H."/>
            <person name="Cleland D."/>
            <person name="Lapidus A."/>
            <person name="Lucas S."/>
            <person name="Glavina Del Rio T."/>
            <person name="Nolan M."/>
            <person name="Tice H."/>
            <person name="Han C."/>
            <person name="Goodwin L."/>
            <person name="Pitluck S."/>
            <person name="Liolios K."/>
            <person name="Ivanova N."/>
            <person name="Mavromatis K."/>
            <person name="Ovchinnikova G."/>
            <person name="Pati A."/>
            <person name="Chen A."/>
            <person name="Palaniappan K."/>
            <person name="Land M."/>
            <person name="Hauser L."/>
            <person name="Chang Y."/>
            <person name="Jeffries C."/>
            <person name="Lu M."/>
            <person name="Brettin T."/>
            <person name="Detter J."/>
            <person name="Goker M."/>
            <person name="Tindall B."/>
            <person name="Beck B."/>
            <person name="McDermott T."/>
            <person name="Woyke T."/>
            <person name="Bristow J."/>
            <person name="Eisen J."/>
            <person name="Markowitz V."/>
            <person name="Hugenholtz P."/>
            <person name="Kyrpides N."/>
            <person name="Klenk H."/>
            <person name="Cheng J."/>
        </authorList>
    </citation>
    <scope>NUCLEOTIDE SEQUENCE [LARGE SCALE GENOMIC DNA]</scope>
    <source>
        <strain evidence="5">ATCC BAA-798 / YNP1</strain>
    </source>
</reference>
<dbReference type="PROSITE" id="PS00600">
    <property type="entry name" value="AA_TRANSFER_CLASS_3"/>
    <property type="match status" value="1"/>
</dbReference>
<comment type="similarity">
    <text evidence="3">Belongs to the class-III pyridoxal-phosphate-dependent aminotransferase family.</text>
</comment>
<dbReference type="Pfam" id="PF00202">
    <property type="entry name" value="Aminotran_3"/>
    <property type="match status" value="1"/>
</dbReference>
<dbReference type="InterPro" id="IPR049704">
    <property type="entry name" value="Aminotrans_3_PPA_site"/>
</dbReference>
<dbReference type="PANTHER" id="PTHR43713:SF3">
    <property type="entry name" value="GLUTAMATE-1-SEMIALDEHYDE 2,1-AMINOMUTASE 1, CHLOROPLASTIC-RELATED"/>
    <property type="match status" value="1"/>
</dbReference>
<comment type="cofactor">
    <cofactor evidence="1">
        <name>pyridoxal 5'-phosphate</name>
        <dbReference type="ChEBI" id="CHEBI:597326"/>
    </cofactor>
</comment>
<dbReference type="HOGENOM" id="CLU_016922_1_5_0"/>
<protein>
    <submittedName>
        <fullName evidence="4">Aminotransferase class-III</fullName>
    </submittedName>
</protein>
<keyword evidence="5" id="KW-1185">Reference proteome</keyword>
<dbReference type="STRING" id="525904.Tter_0352"/>
<dbReference type="AlphaFoldDB" id="D1CEB8"/>
<evidence type="ECO:0000313" key="5">
    <source>
        <dbReference type="Proteomes" id="UP000000323"/>
    </source>
</evidence>
<evidence type="ECO:0000256" key="3">
    <source>
        <dbReference type="RuleBase" id="RU003560"/>
    </source>
</evidence>
<evidence type="ECO:0000256" key="1">
    <source>
        <dbReference type="ARBA" id="ARBA00001933"/>
    </source>
</evidence>
<dbReference type="Gene3D" id="3.40.640.10">
    <property type="entry name" value="Type I PLP-dependent aspartate aminotransferase-like (Major domain)"/>
    <property type="match status" value="1"/>
</dbReference>
<gene>
    <name evidence="4" type="ordered locus">Tter_0352</name>
</gene>
<dbReference type="GO" id="GO:0030170">
    <property type="term" value="F:pyridoxal phosphate binding"/>
    <property type="evidence" value="ECO:0007669"/>
    <property type="project" value="InterPro"/>
</dbReference>
<dbReference type="InterPro" id="IPR015422">
    <property type="entry name" value="PyrdxlP-dep_Trfase_small"/>
</dbReference>
<keyword evidence="2 3" id="KW-0663">Pyridoxal phosphate</keyword>
<dbReference type="RefSeq" id="WP_012874309.1">
    <property type="nucleotide sequence ID" value="NC_013525.1"/>
</dbReference>
<sequence>MMGHLTRELSAVVDRYIQQRPRSAEIYQRAVEDLPDGVTHDKRFMTPFPTYIQRAKGSRKWDVDGNEYVDYVMGHGALLLGHCHPEVTQAVVEQVQKFTHPGGSHELEVEWAELVKSLIPSAEKVRFTSSGTEATHMAIRLARAYTGRKKIVKLEGHFHGWHDGVAKAQTPPYDRKTPGIPDEISELTLVSPAKLESIEKIFSSDRDIAAIIFEPSGASYGTVPLPEGFVQGLKDLSDRYGVLLICDEVVTGFRWSPGGVQALAGIKPDLTTLAKILAGGFPGGAVAGRADILDLISHASDPAKRIVHQGTFNANPVSAAAGVECLKIVGSSDVCQQAASKAAVLRSRLNEKFEDLQIPGCAYGESSICHIIIGEEVPNRVRGDLQRPDLPEDVLRTKGTNQQLMWLFDLAMMNEGVDLFSGSAFVSSYHTDEDIDLTIDAFVKVVSELKNEGYL</sequence>
<evidence type="ECO:0000256" key="2">
    <source>
        <dbReference type="ARBA" id="ARBA00022898"/>
    </source>
</evidence>
<dbReference type="GO" id="GO:0008483">
    <property type="term" value="F:transaminase activity"/>
    <property type="evidence" value="ECO:0007669"/>
    <property type="project" value="UniProtKB-KW"/>
</dbReference>
<evidence type="ECO:0000313" key="4">
    <source>
        <dbReference type="EMBL" id="ACZ41274.1"/>
    </source>
</evidence>
<name>D1CEB8_THET1</name>
<dbReference type="Gene3D" id="3.90.1150.10">
    <property type="entry name" value="Aspartate Aminotransferase, domain 1"/>
    <property type="match status" value="1"/>
</dbReference>
<proteinExistence type="inferred from homology"/>
<dbReference type="KEGG" id="ttr:Tter_0352"/>